<evidence type="ECO:0000256" key="1">
    <source>
        <dbReference type="ARBA" id="ARBA00022908"/>
    </source>
</evidence>
<organism evidence="7 8">
    <name type="scientific">Shouchella clausii</name>
    <name type="common">Alkalihalobacillus clausii</name>
    <dbReference type="NCBI Taxonomy" id="79880"/>
    <lineage>
        <taxon>Bacteria</taxon>
        <taxon>Bacillati</taxon>
        <taxon>Bacillota</taxon>
        <taxon>Bacilli</taxon>
        <taxon>Bacillales</taxon>
        <taxon>Bacillaceae</taxon>
        <taxon>Shouchella</taxon>
    </lineage>
</organism>
<dbReference type="SUPFAM" id="SSF56349">
    <property type="entry name" value="DNA breaking-rejoining enzymes"/>
    <property type="match status" value="1"/>
</dbReference>
<dbReference type="PANTHER" id="PTHR30349">
    <property type="entry name" value="PHAGE INTEGRASE-RELATED"/>
    <property type="match status" value="1"/>
</dbReference>
<dbReference type="AlphaFoldDB" id="A0A268NVY3"/>
<evidence type="ECO:0000256" key="4">
    <source>
        <dbReference type="PROSITE-ProRule" id="PRU01248"/>
    </source>
</evidence>
<sequence length="311" mass="36377">MENDFYLNCYIEKLEETGKKPGTLNQYRSVLQPFISWLDVYVEEELSSINDAHVTDYIEHFIKKKKPSVATIKQHISAINRFLVFHHINAAVSTELAKPHKTSPLEQQDFISEQEMTILLESMGQPIDSAARDKLISRNLAIVHFVRYKGFRPSEISSINMDMVNLVHSIIESKRDGQKVQYQLSGMHAQYIKDYLRTIDPTKKPKWRSNEPLFVSFNNRSHSFQYDYECEQPKRLSARSIQEMIKDEVQLAGLRKLSAKHLRNSCILEHLKGGQPEKEIRQTFRLTHRSALYRYKQYRESILSQDDGIKK</sequence>
<evidence type="ECO:0000256" key="3">
    <source>
        <dbReference type="ARBA" id="ARBA00023172"/>
    </source>
</evidence>
<keyword evidence="2 4" id="KW-0238">DNA-binding</keyword>
<dbReference type="GO" id="GO:0006310">
    <property type="term" value="P:DNA recombination"/>
    <property type="evidence" value="ECO:0007669"/>
    <property type="project" value="UniProtKB-KW"/>
</dbReference>
<evidence type="ECO:0000256" key="2">
    <source>
        <dbReference type="ARBA" id="ARBA00023125"/>
    </source>
</evidence>
<evidence type="ECO:0000313" key="7">
    <source>
        <dbReference type="EMBL" id="PAE87697.1"/>
    </source>
</evidence>
<dbReference type="InterPro" id="IPR002104">
    <property type="entry name" value="Integrase_catalytic"/>
</dbReference>
<comment type="caution">
    <text evidence="7">The sequence shown here is derived from an EMBL/GenBank/DDBJ whole genome shotgun (WGS) entry which is preliminary data.</text>
</comment>
<keyword evidence="1" id="KW-0229">DNA integration</keyword>
<dbReference type="EMBL" id="NPCC01000031">
    <property type="protein sequence ID" value="PAE87697.1"/>
    <property type="molecule type" value="Genomic_DNA"/>
</dbReference>
<evidence type="ECO:0000259" key="5">
    <source>
        <dbReference type="PROSITE" id="PS51898"/>
    </source>
</evidence>
<dbReference type="InterPro" id="IPR010998">
    <property type="entry name" value="Integrase_recombinase_N"/>
</dbReference>
<dbReference type="PROSITE" id="PS51900">
    <property type="entry name" value="CB"/>
    <property type="match status" value="1"/>
</dbReference>
<dbReference type="InterPro" id="IPR050090">
    <property type="entry name" value="Tyrosine_recombinase_XerCD"/>
</dbReference>
<evidence type="ECO:0000259" key="6">
    <source>
        <dbReference type="PROSITE" id="PS51900"/>
    </source>
</evidence>
<dbReference type="InterPro" id="IPR004107">
    <property type="entry name" value="Integrase_SAM-like_N"/>
</dbReference>
<feature type="domain" description="Core-binding (CB)" evidence="6">
    <location>
        <begin position="1"/>
        <end position="84"/>
    </location>
</feature>
<dbReference type="PROSITE" id="PS51898">
    <property type="entry name" value="TYR_RECOMBINASE"/>
    <property type="match status" value="1"/>
</dbReference>
<feature type="domain" description="Tyr recombinase" evidence="5">
    <location>
        <begin position="106"/>
        <end position="311"/>
    </location>
</feature>
<dbReference type="InterPro" id="IPR011010">
    <property type="entry name" value="DNA_brk_join_enz"/>
</dbReference>
<proteinExistence type="predicted"/>
<accession>A0A268NVY3</accession>
<evidence type="ECO:0008006" key="9">
    <source>
        <dbReference type="Google" id="ProtNLM"/>
    </source>
</evidence>
<dbReference type="InterPro" id="IPR044068">
    <property type="entry name" value="CB"/>
</dbReference>
<name>A0A268NVY3_SHOCL</name>
<dbReference type="Gene3D" id="1.10.150.130">
    <property type="match status" value="1"/>
</dbReference>
<keyword evidence="3" id="KW-0233">DNA recombination</keyword>
<dbReference type="Pfam" id="PF00589">
    <property type="entry name" value="Phage_integrase"/>
    <property type="match status" value="1"/>
</dbReference>
<dbReference type="Gene3D" id="1.10.443.10">
    <property type="entry name" value="Intergrase catalytic core"/>
    <property type="match status" value="1"/>
</dbReference>
<evidence type="ECO:0000313" key="8">
    <source>
        <dbReference type="Proteomes" id="UP000216207"/>
    </source>
</evidence>
<dbReference type="GO" id="GO:0015074">
    <property type="term" value="P:DNA integration"/>
    <property type="evidence" value="ECO:0007669"/>
    <property type="project" value="UniProtKB-KW"/>
</dbReference>
<dbReference type="Pfam" id="PF13495">
    <property type="entry name" value="Phage_int_SAM_4"/>
    <property type="match status" value="1"/>
</dbReference>
<dbReference type="Proteomes" id="UP000216207">
    <property type="component" value="Unassembled WGS sequence"/>
</dbReference>
<reference evidence="7 8" key="1">
    <citation type="submission" date="2017-07" db="EMBL/GenBank/DDBJ databases">
        <title>Isolation and whole genome analysis of endospore-forming bacteria from heroin.</title>
        <authorList>
            <person name="Kalinowski J."/>
            <person name="Ahrens B."/>
            <person name="Al-Dilaimi A."/>
            <person name="Winkler A."/>
            <person name="Wibberg D."/>
            <person name="Schleenbecker U."/>
            <person name="Ruckert C."/>
            <person name="Wolfel R."/>
            <person name="Grass G."/>
        </authorList>
    </citation>
    <scope>NUCLEOTIDE SEQUENCE [LARGE SCALE GENOMIC DNA]</scope>
    <source>
        <strain evidence="7 8">7539</strain>
    </source>
</reference>
<dbReference type="PANTHER" id="PTHR30349:SF86">
    <property type="entry name" value="INTEGRASE_RECOMBINASE AQ_AA09-RELATED"/>
    <property type="match status" value="1"/>
</dbReference>
<protein>
    <recommendedName>
        <fullName evidence="9">Integrase</fullName>
    </recommendedName>
</protein>
<dbReference type="GO" id="GO:0003677">
    <property type="term" value="F:DNA binding"/>
    <property type="evidence" value="ECO:0007669"/>
    <property type="project" value="UniProtKB-UniRule"/>
</dbReference>
<dbReference type="RefSeq" id="WP_095327079.1">
    <property type="nucleotide sequence ID" value="NZ_NPCC01000031.1"/>
</dbReference>
<dbReference type="InterPro" id="IPR013762">
    <property type="entry name" value="Integrase-like_cat_sf"/>
</dbReference>
<gene>
    <name evidence="7" type="ORF">CHH72_17170</name>
</gene>